<dbReference type="PANTHER" id="PTHR13021">
    <property type="entry name" value="PRE-MRNA-SPLICING FACTOR ISY1"/>
    <property type="match status" value="1"/>
</dbReference>
<keyword evidence="2" id="KW-1185">Reference proteome</keyword>
<dbReference type="Pfam" id="PF06246">
    <property type="entry name" value="Isy1"/>
    <property type="match status" value="1"/>
</dbReference>
<evidence type="ECO:0000313" key="1">
    <source>
        <dbReference type="EMBL" id="MBA0678641.1"/>
    </source>
</evidence>
<proteinExistence type="predicted"/>
<evidence type="ECO:0000313" key="2">
    <source>
        <dbReference type="Proteomes" id="UP000593577"/>
    </source>
</evidence>
<dbReference type="InterPro" id="IPR009360">
    <property type="entry name" value="Isy1"/>
</dbReference>
<dbReference type="Proteomes" id="UP000593577">
    <property type="component" value="Unassembled WGS sequence"/>
</dbReference>
<comment type="caution">
    <text evidence="1">The sequence shown here is derived from an EMBL/GenBank/DDBJ whole genome shotgun (WGS) entry which is preliminary data.</text>
</comment>
<dbReference type="AlphaFoldDB" id="A0A7J8WUA8"/>
<protein>
    <submittedName>
        <fullName evidence="1">Uncharacterized protein</fullName>
    </submittedName>
</protein>
<accession>A0A7J8WUA8</accession>
<reference evidence="1 2" key="1">
    <citation type="journal article" date="2019" name="Genome Biol. Evol.">
        <title>Insights into the evolution of the New World diploid cottons (Gossypium, subgenus Houzingenia) based on genome sequencing.</title>
        <authorList>
            <person name="Grover C.E."/>
            <person name="Arick M.A. 2nd"/>
            <person name="Thrash A."/>
            <person name="Conover J.L."/>
            <person name="Sanders W.S."/>
            <person name="Peterson D.G."/>
            <person name="Frelichowski J.E."/>
            <person name="Scheffler J.A."/>
            <person name="Scheffler B.E."/>
            <person name="Wendel J.F."/>
        </authorList>
    </citation>
    <scope>NUCLEOTIDE SEQUENCE [LARGE SCALE GENOMIC DNA]</scope>
    <source>
        <strain evidence="1">185</strain>
        <tissue evidence="1">Leaf</tissue>
    </source>
</reference>
<name>A0A7J8WUA8_GOSAI</name>
<dbReference type="GO" id="GO:0000350">
    <property type="term" value="P:generation of catalytic spliceosome for second transesterification step"/>
    <property type="evidence" value="ECO:0007669"/>
    <property type="project" value="InterPro"/>
</dbReference>
<sequence length="193" mass="22857">MTDLNENIVDVPNPSGRGLRYWYFGAMKKLSGVRELFEKPSELRKRRTRYDIYMSTNASYYGYRDEEDGILARVEGPTKANMRTEAEEEWRRVEEIRREARRGANEVVSVGAAPREVLFEEKEDVEVEEMREGEEKERKDKEREFFVHVPLPNDKEIERMIVERKKMELLSKYASEGLLEEQSEAMDMLNIYS</sequence>
<gene>
    <name evidence="1" type="ORF">Goari_019972</name>
</gene>
<organism evidence="1 2">
    <name type="scientific">Gossypium aridum</name>
    <name type="common">American cotton</name>
    <name type="synonym">Erioxylum aridum</name>
    <dbReference type="NCBI Taxonomy" id="34290"/>
    <lineage>
        <taxon>Eukaryota</taxon>
        <taxon>Viridiplantae</taxon>
        <taxon>Streptophyta</taxon>
        <taxon>Embryophyta</taxon>
        <taxon>Tracheophyta</taxon>
        <taxon>Spermatophyta</taxon>
        <taxon>Magnoliopsida</taxon>
        <taxon>eudicotyledons</taxon>
        <taxon>Gunneridae</taxon>
        <taxon>Pentapetalae</taxon>
        <taxon>rosids</taxon>
        <taxon>malvids</taxon>
        <taxon>Malvales</taxon>
        <taxon>Malvaceae</taxon>
        <taxon>Malvoideae</taxon>
        <taxon>Gossypium</taxon>
    </lineage>
</organism>
<dbReference type="EMBL" id="JABFAA010000003">
    <property type="protein sequence ID" value="MBA0678641.1"/>
    <property type="molecule type" value="Genomic_DNA"/>
</dbReference>